<feature type="compositionally biased region" description="Polar residues" evidence="10">
    <location>
        <begin position="357"/>
        <end position="380"/>
    </location>
</feature>
<evidence type="ECO:0000313" key="13">
    <source>
        <dbReference type="Proteomes" id="UP001519460"/>
    </source>
</evidence>
<keyword evidence="2" id="KW-0479">Metal-binding</keyword>
<feature type="compositionally biased region" description="Basic and acidic residues" evidence="10">
    <location>
        <begin position="313"/>
        <end position="324"/>
    </location>
</feature>
<feature type="domain" description="C2H2-type" evidence="11">
    <location>
        <begin position="603"/>
        <end position="630"/>
    </location>
</feature>
<evidence type="ECO:0000256" key="5">
    <source>
        <dbReference type="ARBA" id="ARBA00022833"/>
    </source>
</evidence>
<keyword evidence="6" id="KW-0805">Transcription regulation</keyword>
<dbReference type="GO" id="GO:0005634">
    <property type="term" value="C:nucleus"/>
    <property type="evidence" value="ECO:0007669"/>
    <property type="project" value="UniProtKB-SubCell"/>
</dbReference>
<protein>
    <recommendedName>
        <fullName evidence="11">C2H2-type domain-containing protein</fullName>
    </recommendedName>
</protein>
<dbReference type="InterPro" id="IPR036236">
    <property type="entry name" value="Znf_C2H2_sf"/>
</dbReference>
<keyword evidence="4 9" id="KW-0863">Zinc-finger</keyword>
<keyword evidence="7" id="KW-0804">Transcription</keyword>
<evidence type="ECO:0000313" key="12">
    <source>
        <dbReference type="EMBL" id="KAK7481358.1"/>
    </source>
</evidence>
<evidence type="ECO:0000256" key="9">
    <source>
        <dbReference type="PROSITE-ProRule" id="PRU00042"/>
    </source>
</evidence>
<feature type="compositionally biased region" description="Acidic residues" evidence="10">
    <location>
        <begin position="292"/>
        <end position="301"/>
    </location>
</feature>
<comment type="caution">
    <text evidence="12">The sequence shown here is derived from an EMBL/GenBank/DDBJ whole genome shotgun (WGS) entry which is preliminary data.</text>
</comment>
<evidence type="ECO:0000256" key="6">
    <source>
        <dbReference type="ARBA" id="ARBA00023015"/>
    </source>
</evidence>
<reference evidence="12 13" key="1">
    <citation type="journal article" date="2023" name="Sci. Data">
        <title>Genome assembly of the Korean intertidal mud-creeper Batillaria attramentaria.</title>
        <authorList>
            <person name="Patra A.K."/>
            <person name="Ho P.T."/>
            <person name="Jun S."/>
            <person name="Lee S.J."/>
            <person name="Kim Y."/>
            <person name="Won Y.J."/>
        </authorList>
    </citation>
    <scope>NUCLEOTIDE SEQUENCE [LARGE SCALE GENOMIC DNA]</scope>
    <source>
        <strain evidence="12">Wonlab-2016</strain>
    </source>
</reference>
<dbReference type="GO" id="GO:0008270">
    <property type="term" value="F:zinc ion binding"/>
    <property type="evidence" value="ECO:0007669"/>
    <property type="project" value="UniProtKB-KW"/>
</dbReference>
<dbReference type="SMART" id="SM00355">
    <property type="entry name" value="ZnF_C2H2"/>
    <property type="match status" value="9"/>
</dbReference>
<dbReference type="FunFam" id="3.30.160.60:FF:000145">
    <property type="entry name" value="Zinc finger protein 574"/>
    <property type="match status" value="1"/>
</dbReference>
<evidence type="ECO:0000256" key="10">
    <source>
        <dbReference type="SAM" id="MobiDB-lite"/>
    </source>
</evidence>
<proteinExistence type="predicted"/>
<feature type="compositionally biased region" description="Basic and acidic residues" evidence="10">
    <location>
        <begin position="346"/>
        <end position="356"/>
    </location>
</feature>
<evidence type="ECO:0000259" key="11">
    <source>
        <dbReference type="PROSITE" id="PS50157"/>
    </source>
</evidence>
<feature type="region of interest" description="Disordered" evidence="10">
    <location>
        <begin position="33"/>
        <end position="77"/>
    </location>
</feature>
<name>A0ABD0K2Z7_9CAEN</name>
<feature type="compositionally biased region" description="Polar residues" evidence="10">
    <location>
        <begin position="203"/>
        <end position="214"/>
    </location>
</feature>
<evidence type="ECO:0000256" key="4">
    <source>
        <dbReference type="ARBA" id="ARBA00022771"/>
    </source>
</evidence>
<organism evidence="12 13">
    <name type="scientific">Batillaria attramentaria</name>
    <dbReference type="NCBI Taxonomy" id="370345"/>
    <lineage>
        <taxon>Eukaryota</taxon>
        <taxon>Metazoa</taxon>
        <taxon>Spiralia</taxon>
        <taxon>Lophotrochozoa</taxon>
        <taxon>Mollusca</taxon>
        <taxon>Gastropoda</taxon>
        <taxon>Caenogastropoda</taxon>
        <taxon>Sorbeoconcha</taxon>
        <taxon>Cerithioidea</taxon>
        <taxon>Batillariidae</taxon>
        <taxon>Batillaria</taxon>
    </lineage>
</organism>
<dbReference type="PROSITE" id="PS50157">
    <property type="entry name" value="ZINC_FINGER_C2H2_2"/>
    <property type="match status" value="6"/>
</dbReference>
<evidence type="ECO:0000256" key="8">
    <source>
        <dbReference type="ARBA" id="ARBA00023242"/>
    </source>
</evidence>
<feature type="compositionally biased region" description="Polar residues" evidence="10">
    <location>
        <begin position="35"/>
        <end position="44"/>
    </location>
</feature>
<evidence type="ECO:0000256" key="3">
    <source>
        <dbReference type="ARBA" id="ARBA00022737"/>
    </source>
</evidence>
<dbReference type="EMBL" id="JACVVK020000264">
    <property type="protein sequence ID" value="KAK7481358.1"/>
    <property type="molecule type" value="Genomic_DNA"/>
</dbReference>
<dbReference type="Pfam" id="PF00096">
    <property type="entry name" value="zf-C2H2"/>
    <property type="match status" value="5"/>
</dbReference>
<gene>
    <name evidence="12" type="ORF">BaRGS_00027438</name>
</gene>
<feature type="compositionally biased region" description="Pro residues" evidence="10">
    <location>
        <begin position="46"/>
        <end position="61"/>
    </location>
</feature>
<accession>A0ABD0K2Z7</accession>
<feature type="domain" description="C2H2-type" evidence="11">
    <location>
        <begin position="664"/>
        <end position="691"/>
    </location>
</feature>
<feature type="domain" description="C2H2-type" evidence="11">
    <location>
        <begin position="573"/>
        <end position="601"/>
    </location>
</feature>
<dbReference type="SUPFAM" id="SSF57667">
    <property type="entry name" value="beta-beta-alpha zinc fingers"/>
    <property type="match status" value="4"/>
</dbReference>
<feature type="domain" description="C2H2-type" evidence="11">
    <location>
        <begin position="534"/>
        <end position="561"/>
    </location>
</feature>
<dbReference type="AlphaFoldDB" id="A0ABD0K2Z7"/>
<dbReference type="PANTHER" id="PTHR47772">
    <property type="entry name" value="ZINC FINGER PROTEIN 200"/>
    <property type="match status" value="1"/>
</dbReference>
<keyword evidence="13" id="KW-1185">Reference proteome</keyword>
<evidence type="ECO:0000256" key="1">
    <source>
        <dbReference type="ARBA" id="ARBA00004123"/>
    </source>
</evidence>
<keyword evidence="3" id="KW-0677">Repeat</keyword>
<dbReference type="PROSITE" id="PS00028">
    <property type="entry name" value="ZINC_FINGER_C2H2_1"/>
    <property type="match status" value="5"/>
</dbReference>
<dbReference type="InterPro" id="IPR013087">
    <property type="entry name" value="Znf_C2H2_type"/>
</dbReference>
<feature type="domain" description="C2H2-type" evidence="11">
    <location>
        <begin position="692"/>
        <end position="719"/>
    </location>
</feature>
<feature type="region of interest" description="Disordered" evidence="10">
    <location>
        <begin position="257"/>
        <end position="442"/>
    </location>
</feature>
<dbReference type="Pfam" id="PF12874">
    <property type="entry name" value="zf-met"/>
    <property type="match status" value="1"/>
</dbReference>
<feature type="compositionally biased region" description="Acidic residues" evidence="10">
    <location>
        <begin position="414"/>
        <end position="425"/>
    </location>
</feature>
<comment type="subcellular location">
    <subcellularLocation>
        <location evidence="1">Nucleus</location>
    </subcellularLocation>
</comment>
<feature type="compositionally biased region" description="Basic residues" evidence="10">
    <location>
        <begin position="393"/>
        <end position="409"/>
    </location>
</feature>
<dbReference type="InterPro" id="IPR050636">
    <property type="entry name" value="C2H2-ZF_domain-containing"/>
</dbReference>
<feature type="domain" description="C2H2-type" evidence="11">
    <location>
        <begin position="720"/>
        <end position="753"/>
    </location>
</feature>
<dbReference type="Proteomes" id="UP001519460">
    <property type="component" value="Unassembled WGS sequence"/>
</dbReference>
<evidence type="ECO:0000256" key="7">
    <source>
        <dbReference type="ARBA" id="ARBA00023163"/>
    </source>
</evidence>
<dbReference type="PANTHER" id="PTHR47772:SF13">
    <property type="entry name" value="GASTRULA ZINC FINGER PROTEIN XLCGF49.1-LIKE-RELATED"/>
    <property type="match status" value="1"/>
</dbReference>
<keyword evidence="8" id="KW-0539">Nucleus</keyword>
<evidence type="ECO:0000256" key="2">
    <source>
        <dbReference type="ARBA" id="ARBA00022723"/>
    </source>
</evidence>
<feature type="region of interest" description="Disordered" evidence="10">
    <location>
        <begin position="196"/>
        <end position="218"/>
    </location>
</feature>
<feature type="compositionally biased region" description="Polar residues" evidence="10">
    <location>
        <begin position="330"/>
        <end position="342"/>
    </location>
</feature>
<feature type="compositionally biased region" description="Polar residues" evidence="10">
    <location>
        <begin position="274"/>
        <end position="286"/>
    </location>
</feature>
<keyword evidence="5" id="KW-0862">Zinc</keyword>
<sequence>MTEGMFAVTALSEAERSCQTDHHCGLDSIHRLSQHRSPQWSQTAARPPPPLPPLPPSPAPTVLPLSQKSLHQTARPPQAWSYRMVGTPLSSMSFAWQEMMTCGQRTVKSEFTFISFRQDTCSTAMPGDGGEADVSHDLSDDAEVVQRTTVEVYMEMVVCRKITTQQIDVKTGNVLHSSFTTEEDPPVVMDIHRVETTEDLTGDSRQSTSRSPKASANIARDVHSIVSSTRKVGGPFISLLKSGPLESTLPQQAALKIGKPGDAQPSDVKLESAGTASSTEISTNIGDSTNDTVDDQDDSQDTDNVSADQGETAQEKPASRETKIVKRLTRTTASRTNPQKGSTAKVKREPAVKRESIITTRRQAAGLTPSTPKSATNGSSDWVPKSAPPAVAVKRRRSGRPARTIKKPRKFESDAEEDEIHDEDCDAGRETQDEEETTGETGVENAVEQLQLEEGREVTEEEKALLENMITVTGRMCSTCGKRFSTVSGCVRHVQRGNCGPPISCKLCPKVLYSEAMMERHMQGHRDEDRDGTYKCADCNRTYATRGGYMKHKRQGTCFKRDDLNDDGTVGDFRCALCDTRFKTESLLKLHISKSHESAGSKFECKDCGRVFYSKQGFAKHESAKSCTQPLRCLVCGKMYSNKARESFKVHMKHHVAEAEGVQYQCEDCGRTYLTPEALRKHKVKHSEIRPHKCPTCSKSFPMRYMVREHMRTHTGDKPYLCNLCGTSFGNRGHLYRHIRSHELGTLHKRGRPRKNVGPILLKIAAKARVVRVVSRNW</sequence>
<dbReference type="FunFam" id="3.30.160.60:FF:000100">
    <property type="entry name" value="Zinc finger 45-like"/>
    <property type="match status" value="1"/>
</dbReference>
<dbReference type="Gene3D" id="3.30.160.60">
    <property type="entry name" value="Classic Zinc Finger"/>
    <property type="match status" value="5"/>
</dbReference>